<keyword evidence="1" id="KW-1133">Transmembrane helix</keyword>
<reference evidence="2" key="1">
    <citation type="submission" date="2020-03" db="EMBL/GenBank/DDBJ databases">
        <title>Transcriptomic Profiling of the Digestive Tract of the Rat Flea, Xenopsylla cheopis, Following Blood Feeding and Infection with Yersinia pestis.</title>
        <authorList>
            <person name="Bland D.M."/>
            <person name="Martens C.A."/>
            <person name="Virtaneva K."/>
            <person name="Kanakabandi K."/>
            <person name="Long D."/>
            <person name="Rosenke R."/>
            <person name="Saturday G.A."/>
            <person name="Hoyt F.H."/>
            <person name="Bruno D.P."/>
            <person name="Ribeiro J.M.C."/>
            <person name="Hinnebusch J."/>
        </authorList>
    </citation>
    <scope>NUCLEOTIDE SEQUENCE</scope>
</reference>
<feature type="transmembrane region" description="Helical" evidence="1">
    <location>
        <begin position="35"/>
        <end position="55"/>
    </location>
</feature>
<protein>
    <submittedName>
        <fullName evidence="2">Putative nadh dehydrogenase subunit 4l mitochondrion</fullName>
    </submittedName>
</protein>
<name>A0A6M2DZM4_XENCH</name>
<keyword evidence="1" id="KW-0472">Membrane</keyword>
<evidence type="ECO:0000313" key="2">
    <source>
        <dbReference type="EMBL" id="NOV51759.1"/>
    </source>
</evidence>
<keyword evidence="1" id="KW-0812">Transmembrane</keyword>
<evidence type="ECO:0000256" key="1">
    <source>
        <dbReference type="SAM" id="Phobius"/>
    </source>
</evidence>
<organism evidence="2">
    <name type="scientific">Xenopsylla cheopis</name>
    <name type="common">Oriental rat flea</name>
    <name type="synonym">Pulex cheopis</name>
    <dbReference type="NCBI Taxonomy" id="163159"/>
    <lineage>
        <taxon>Eukaryota</taxon>
        <taxon>Metazoa</taxon>
        <taxon>Ecdysozoa</taxon>
        <taxon>Arthropoda</taxon>
        <taxon>Hexapoda</taxon>
        <taxon>Insecta</taxon>
        <taxon>Pterygota</taxon>
        <taxon>Neoptera</taxon>
        <taxon>Endopterygota</taxon>
        <taxon>Siphonaptera</taxon>
        <taxon>Pulicidae</taxon>
        <taxon>Xenopsyllinae</taxon>
        <taxon>Xenopsylla</taxon>
    </lineage>
</organism>
<feature type="transmembrane region" description="Helical" evidence="1">
    <location>
        <begin position="6"/>
        <end position="23"/>
    </location>
</feature>
<accession>A0A6M2DZM4</accession>
<proteinExistence type="predicted"/>
<dbReference type="EMBL" id="GIIL01008033">
    <property type="protein sequence ID" value="NOV51759.1"/>
    <property type="molecule type" value="Transcribed_RNA"/>
</dbReference>
<dbReference type="AlphaFoldDB" id="A0A6M2DZM4"/>
<sequence>MHHRKLITIVIFFFIMFISGLAVRSCPKKLLFNNLFNVFQKIILFVFAIIMFNVMTLNRPICFCNVTDQYYLTGIF</sequence>